<feature type="non-terminal residue" evidence="16">
    <location>
        <position position="542"/>
    </location>
</feature>
<comment type="similarity">
    <text evidence="1">Belongs to the class-II aminoacyl-tRNA synthetase family.</text>
</comment>
<dbReference type="SUPFAM" id="SSF52954">
    <property type="entry name" value="Class II aaRS ABD-related"/>
    <property type="match status" value="1"/>
</dbReference>
<proteinExistence type="inferred from homology"/>
<evidence type="ECO:0000256" key="1">
    <source>
        <dbReference type="ARBA" id="ARBA00008226"/>
    </source>
</evidence>
<keyword evidence="3" id="KW-0963">Cytoplasm</keyword>
<evidence type="ECO:0000256" key="7">
    <source>
        <dbReference type="ARBA" id="ARBA00022741"/>
    </source>
</evidence>
<evidence type="ECO:0000256" key="3">
    <source>
        <dbReference type="ARBA" id="ARBA00022490"/>
    </source>
</evidence>
<dbReference type="InterPro" id="IPR036621">
    <property type="entry name" value="Anticodon-bd_dom_sf"/>
</dbReference>
<evidence type="ECO:0000256" key="14">
    <source>
        <dbReference type="NCBIfam" id="TIGR00418"/>
    </source>
</evidence>
<dbReference type="Proteomes" id="UP000886805">
    <property type="component" value="Unassembled WGS sequence"/>
</dbReference>
<dbReference type="GO" id="GO:0046872">
    <property type="term" value="F:metal ion binding"/>
    <property type="evidence" value="ECO:0007669"/>
    <property type="project" value="UniProtKB-KW"/>
</dbReference>
<dbReference type="InterPro" id="IPR004154">
    <property type="entry name" value="Anticodon-bd"/>
</dbReference>
<dbReference type="NCBIfam" id="TIGR00418">
    <property type="entry name" value="thrS"/>
    <property type="match status" value="1"/>
</dbReference>
<organism evidence="16 17">
    <name type="scientific">Candidatus Anaerobutyricum stercoripullorum</name>
    <dbReference type="NCBI Taxonomy" id="2838456"/>
    <lineage>
        <taxon>Bacteria</taxon>
        <taxon>Bacillati</taxon>
        <taxon>Bacillota</taxon>
        <taxon>Clostridia</taxon>
        <taxon>Lachnospirales</taxon>
        <taxon>Lachnospiraceae</taxon>
        <taxon>Anaerobutyricum</taxon>
    </lineage>
</organism>
<dbReference type="InterPro" id="IPR018163">
    <property type="entry name" value="Thr/Ala-tRNA-synth_IIc_edit"/>
</dbReference>
<dbReference type="Gene3D" id="3.30.980.10">
    <property type="entry name" value="Threonyl-trna Synthetase, Chain A, domain 2"/>
    <property type="match status" value="1"/>
</dbReference>
<dbReference type="PANTHER" id="PTHR11451">
    <property type="entry name" value="THREONINE-TRNA LIGASE"/>
    <property type="match status" value="1"/>
</dbReference>
<dbReference type="EC" id="6.1.1.3" evidence="2 14"/>
<evidence type="ECO:0000256" key="4">
    <source>
        <dbReference type="ARBA" id="ARBA00022555"/>
    </source>
</evidence>
<evidence type="ECO:0000256" key="11">
    <source>
        <dbReference type="ARBA" id="ARBA00022917"/>
    </source>
</evidence>
<comment type="catalytic activity">
    <reaction evidence="13">
        <text>tRNA(Thr) + L-threonine + ATP = L-threonyl-tRNA(Thr) + AMP + diphosphate + H(+)</text>
        <dbReference type="Rhea" id="RHEA:24624"/>
        <dbReference type="Rhea" id="RHEA-COMP:9670"/>
        <dbReference type="Rhea" id="RHEA-COMP:9704"/>
        <dbReference type="ChEBI" id="CHEBI:15378"/>
        <dbReference type="ChEBI" id="CHEBI:30616"/>
        <dbReference type="ChEBI" id="CHEBI:33019"/>
        <dbReference type="ChEBI" id="CHEBI:57926"/>
        <dbReference type="ChEBI" id="CHEBI:78442"/>
        <dbReference type="ChEBI" id="CHEBI:78534"/>
        <dbReference type="ChEBI" id="CHEBI:456215"/>
        <dbReference type="EC" id="6.1.1.3"/>
    </reaction>
</comment>
<dbReference type="Pfam" id="PF03129">
    <property type="entry name" value="HGTP_anticodon"/>
    <property type="match status" value="1"/>
</dbReference>
<keyword evidence="7" id="KW-0547">Nucleotide-binding</keyword>
<reference evidence="16" key="2">
    <citation type="submission" date="2021-04" db="EMBL/GenBank/DDBJ databases">
        <authorList>
            <person name="Gilroy R."/>
        </authorList>
    </citation>
    <scope>NUCLEOTIDE SEQUENCE</scope>
    <source>
        <strain evidence="16">ChiSxjej3B15-1167</strain>
    </source>
</reference>
<keyword evidence="10" id="KW-0694">RNA-binding</keyword>
<dbReference type="InterPro" id="IPR012947">
    <property type="entry name" value="tRNA_SAD"/>
</dbReference>
<dbReference type="Gene3D" id="3.30.930.10">
    <property type="entry name" value="Bira Bifunctional Protein, Domain 2"/>
    <property type="match status" value="1"/>
</dbReference>
<evidence type="ECO:0000256" key="10">
    <source>
        <dbReference type="ARBA" id="ARBA00022884"/>
    </source>
</evidence>
<dbReference type="EMBL" id="DXEQ01000125">
    <property type="protein sequence ID" value="HIX72259.1"/>
    <property type="molecule type" value="Genomic_DNA"/>
</dbReference>
<gene>
    <name evidence="16" type="primary">thrS</name>
    <name evidence="16" type="ORF">H9849_04485</name>
</gene>
<dbReference type="PRINTS" id="PR01047">
    <property type="entry name" value="TRNASYNTHTHR"/>
</dbReference>
<dbReference type="Gene3D" id="3.30.54.20">
    <property type="match status" value="1"/>
</dbReference>
<dbReference type="GO" id="GO:0004829">
    <property type="term" value="F:threonine-tRNA ligase activity"/>
    <property type="evidence" value="ECO:0007669"/>
    <property type="project" value="UniProtKB-UniRule"/>
</dbReference>
<keyword evidence="12" id="KW-0030">Aminoacyl-tRNA synthetase</keyword>
<dbReference type="InterPro" id="IPR006195">
    <property type="entry name" value="aa-tRNA-synth_II"/>
</dbReference>
<dbReference type="InterPro" id="IPR033728">
    <property type="entry name" value="ThrRS_core"/>
</dbReference>
<dbReference type="GO" id="GO:0140096">
    <property type="term" value="F:catalytic activity, acting on a protein"/>
    <property type="evidence" value="ECO:0007669"/>
    <property type="project" value="UniProtKB-ARBA"/>
</dbReference>
<dbReference type="SMART" id="SM00863">
    <property type="entry name" value="tRNA_SAD"/>
    <property type="match status" value="1"/>
</dbReference>
<dbReference type="Pfam" id="PF07973">
    <property type="entry name" value="tRNA_SAD"/>
    <property type="match status" value="1"/>
</dbReference>
<name>A0A9D1X3T7_9FIRM</name>
<dbReference type="FunFam" id="3.30.980.10:FF:000005">
    <property type="entry name" value="Threonyl-tRNA synthetase, mitochondrial"/>
    <property type="match status" value="1"/>
</dbReference>
<dbReference type="AlphaFoldDB" id="A0A9D1X3T7"/>
<keyword evidence="4" id="KW-0820">tRNA-binding</keyword>
<dbReference type="GO" id="GO:0005737">
    <property type="term" value="C:cytoplasm"/>
    <property type="evidence" value="ECO:0007669"/>
    <property type="project" value="UniProtKB-UniRule"/>
</dbReference>
<sequence>MKVLLRDGQIMDEKFEQEEGKKAFWHTSSHVLAQAVKRLYPDTKCAIGPAIAQGFYYDFEFSFPFTEEHLQAVEEEMRRIVKEALPLSVREVSKEEALAYMREQKEDYKQEMIAELPDGETITFYKQGEYEEFCSGPHITNTGNIKAFKLLSLAGAYWRGDEHNRMLTRIYGIAFPKASMLDEYLYMVEEAKRRDHRKLGKELGLFFFSDKGPGFPFFLPKGMILKNVLIDYWRRIHEREGYQEISTPMILERSLWETSGHWDHYRENMYTTTIDDVDFAVKPMNCPGGMLVYKMEPHSYRELPIRLGELGTVHRHEKSGQLHGLMRARCFTQDDAHIFMTKEQMLSEIQGVVRLIDEVYTGFGFQYHVELSTRPEDSMGTDEEWEMATDALRKAIENMGMDYVVNEGDGAFYGPKLDFHLTDSIGRTWQCGTIQLDFQLPQRFEAEYIGENGQKYRPIMIHRVVFGSIERFIGILIEHFAGKFPLWLAPVQVRVLPVSDKFMDYGREVADALKAKHIRVELDERNEKLGYKIREARKDRIP</sequence>
<keyword evidence="6" id="KW-0479">Metal-binding</keyword>
<dbReference type="SUPFAM" id="SSF55186">
    <property type="entry name" value="ThrRS/AlaRS common domain"/>
    <property type="match status" value="1"/>
</dbReference>
<evidence type="ECO:0000256" key="13">
    <source>
        <dbReference type="ARBA" id="ARBA00049515"/>
    </source>
</evidence>
<dbReference type="Gene3D" id="3.40.50.800">
    <property type="entry name" value="Anticodon-binding domain"/>
    <property type="match status" value="1"/>
</dbReference>
<protein>
    <recommendedName>
        <fullName evidence="2 14">Threonine--tRNA ligase</fullName>
        <ecNumber evidence="2 14">6.1.1.3</ecNumber>
    </recommendedName>
</protein>
<dbReference type="GO" id="GO:0006435">
    <property type="term" value="P:threonyl-tRNA aminoacylation"/>
    <property type="evidence" value="ECO:0007669"/>
    <property type="project" value="UniProtKB-UniRule"/>
</dbReference>
<dbReference type="PROSITE" id="PS50862">
    <property type="entry name" value="AA_TRNA_LIGASE_II"/>
    <property type="match status" value="1"/>
</dbReference>
<evidence type="ECO:0000313" key="17">
    <source>
        <dbReference type="Proteomes" id="UP000886805"/>
    </source>
</evidence>
<dbReference type="PANTHER" id="PTHR11451:SF44">
    <property type="entry name" value="THREONINE--TRNA LIGASE, CHLOROPLASTIC_MITOCHONDRIAL 2"/>
    <property type="match status" value="1"/>
</dbReference>
<dbReference type="InterPro" id="IPR002320">
    <property type="entry name" value="Thr-tRNA-ligase_IIa"/>
</dbReference>
<accession>A0A9D1X3T7</accession>
<dbReference type="CDD" id="cd00771">
    <property type="entry name" value="ThrRS_core"/>
    <property type="match status" value="1"/>
</dbReference>
<dbReference type="FunFam" id="3.30.930.10:FF:000002">
    <property type="entry name" value="Threonine--tRNA ligase"/>
    <property type="match status" value="1"/>
</dbReference>
<keyword evidence="11" id="KW-0648">Protein biosynthesis</keyword>
<evidence type="ECO:0000259" key="15">
    <source>
        <dbReference type="PROSITE" id="PS50862"/>
    </source>
</evidence>
<dbReference type="GO" id="GO:0000049">
    <property type="term" value="F:tRNA binding"/>
    <property type="evidence" value="ECO:0007669"/>
    <property type="project" value="UniProtKB-KW"/>
</dbReference>
<dbReference type="InterPro" id="IPR002314">
    <property type="entry name" value="aa-tRNA-synt_IIb"/>
</dbReference>
<evidence type="ECO:0000256" key="9">
    <source>
        <dbReference type="ARBA" id="ARBA00022840"/>
    </source>
</evidence>
<reference evidence="16" key="1">
    <citation type="journal article" date="2021" name="PeerJ">
        <title>Extensive microbial diversity within the chicken gut microbiome revealed by metagenomics and culture.</title>
        <authorList>
            <person name="Gilroy R."/>
            <person name="Ravi A."/>
            <person name="Getino M."/>
            <person name="Pursley I."/>
            <person name="Horton D.L."/>
            <person name="Alikhan N.F."/>
            <person name="Baker D."/>
            <person name="Gharbi K."/>
            <person name="Hall N."/>
            <person name="Watson M."/>
            <person name="Adriaenssens E.M."/>
            <person name="Foster-Nyarko E."/>
            <person name="Jarju S."/>
            <person name="Secka A."/>
            <person name="Antonio M."/>
            <person name="Oren A."/>
            <person name="Chaudhuri R.R."/>
            <person name="La Ragione R."/>
            <person name="Hildebrand F."/>
            <person name="Pallen M.J."/>
        </authorList>
    </citation>
    <scope>NUCLEOTIDE SEQUENCE</scope>
    <source>
        <strain evidence="16">ChiSxjej3B15-1167</strain>
    </source>
</reference>
<evidence type="ECO:0000313" key="16">
    <source>
        <dbReference type="EMBL" id="HIX72259.1"/>
    </source>
</evidence>
<dbReference type="SUPFAM" id="SSF55681">
    <property type="entry name" value="Class II aaRS and biotin synthetases"/>
    <property type="match status" value="1"/>
</dbReference>
<dbReference type="GO" id="GO:0005524">
    <property type="term" value="F:ATP binding"/>
    <property type="evidence" value="ECO:0007669"/>
    <property type="project" value="UniProtKB-KW"/>
</dbReference>
<evidence type="ECO:0000256" key="8">
    <source>
        <dbReference type="ARBA" id="ARBA00022833"/>
    </source>
</evidence>
<evidence type="ECO:0000256" key="5">
    <source>
        <dbReference type="ARBA" id="ARBA00022598"/>
    </source>
</evidence>
<evidence type="ECO:0000256" key="6">
    <source>
        <dbReference type="ARBA" id="ARBA00022723"/>
    </source>
</evidence>
<dbReference type="GO" id="GO:0016740">
    <property type="term" value="F:transferase activity"/>
    <property type="evidence" value="ECO:0007669"/>
    <property type="project" value="UniProtKB-ARBA"/>
</dbReference>
<dbReference type="HAMAP" id="MF_00184">
    <property type="entry name" value="Thr_tRNA_synth"/>
    <property type="match status" value="1"/>
</dbReference>
<keyword evidence="5 16" id="KW-0436">Ligase</keyword>
<comment type="caution">
    <text evidence="16">The sequence shown here is derived from an EMBL/GenBank/DDBJ whole genome shotgun (WGS) entry which is preliminary data.</text>
</comment>
<keyword evidence="8" id="KW-0862">Zinc</keyword>
<dbReference type="Pfam" id="PF00587">
    <property type="entry name" value="tRNA-synt_2b"/>
    <property type="match status" value="1"/>
</dbReference>
<keyword evidence="9" id="KW-0067">ATP-binding</keyword>
<dbReference type="InterPro" id="IPR045864">
    <property type="entry name" value="aa-tRNA-synth_II/BPL/LPL"/>
</dbReference>
<evidence type="ECO:0000256" key="12">
    <source>
        <dbReference type="ARBA" id="ARBA00023146"/>
    </source>
</evidence>
<feature type="domain" description="Aminoacyl-transfer RNA synthetases class-II family profile" evidence="15">
    <location>
        <begin position="224"/>
        <end position="485"/>
    </location>
</feature>
<evidence type="ECO:0000256" key="2">
    <source>
        <dbReference type="ARBA" id="ARBA00013163"/>
    </source>
</evidence>